<dbReference type="GO" id="GO:0015086">
    <property type="term" value="F:cadmium ion transmembrane transporter activity"/>
    <property type="evidence" value="ECO:0007669"/>
    <property type="project" value="TreeGrafter"/>
</dbReference>
<dbReference type="PANTHER" id="PTHR43840:SF15">
    <property type="entry name" value="MITOCHONDRIAL METAL TRANSPORTER 1-RELATED"/>
    <property type="match status" value="1"/>
</dbReference>
<evidence type="ECO:0000256" key="3">
    <source>
        <dbReference type="ARBA" id="ARBA00022448"/>
    </source>
</evidence>
<dbReference type="Pfam" id="PF16916">
    <property type="entry name" value="ZT_dimer"/>
    <property type="match status" value="1"/>
</dbReference>
<dbReference type="GO" id="GO:0015093">
    <property type="term" value="F:ferrous iron transmembrane transporter activity"/>
    <property type="evidence" value="ECO:0007669"/>
    <property type="project" value="TreeGrafter"/>
</dbReference>
<keyword evidence="4 7" id="KW-0812">Transmembrane</keyword>
<name>A0A326UFM3_THEHA</name>
<sequence length="298" mass="32004">MDRTPRFYMALSLLAAVVTMGIKFVGYLITGSVGLFSDAAESTANLLAALIGLWAVRLAARPADEEHAYGHTKSEYFASGAEGTLILAAAVFIIVEAIPRLFHPQPLEQLNWGIVFSVAGAAINGGLALLMLQAGKRLRSVTLQADAHHLLTDVWTTVGVLVALVLVLFTGWLILDPLIALLVAANIIRVGLGILHSAGLGLLDTALPPDDLERIQEALEPFQRQGVAFHALRTRRSGSRSFASLHVLVPGDWTVQRGHALCEEIELAIDQAVPGCAAMTHLEAREDPAAWNDQGFDR</sequence>
<feature type="transmembrane region" description="Helical" evidence="7">
    <location>
        <begin position="153"/>
        <end position="175"/>
    </location>
</feature>
<keyword evidence="6 7" id="KW-0472">Membrane</keyword>
<feature type="transmembrane region" description="Helical" evidence="7">
    <location>
        <begin position="35"/>
        <end position="56"/>
    </location>
</feature>
<dbReference type="InterPro" id="IPR027470">
    <property type="entry name" value="Cation_efflux_CTD"/>
</dbReference>
<keyword evidence="11" id="KW-1185">Reference proteome</keyword>
<dbReference type="InterPro" id="IPR027469">
    <property type="entry name" value="Cation_efflux_TMD_sf"/>
</dbReference>
<dbReference type="GO" id="GO:0015341">
    <property type="term" value="F:zinc efflux antiporter activity"/>
    <property type="evidence" value="ECO:0007669"/>
    <property type="project" value="TreeGrafter"/>
</dbReference>
<protein>
    <submittedName>
        <fullName evidence="10">Cation diffusion facilitator family transporter</fullName>
    </submittedName>
</protein>
<dbReference type="InterPro" id="IPR050291">
    <property type="entry name" value="CDF_Transporter"/>
</dbReference>
<dbReference type="Gene3D" id="1.20.1510.10">
    <property type="entry name" value="Cation efflux protein transmembrane domain"/>
    <property type="match status" value="1"/>
</dbReference>
<dbReference type="GO" id="GO:0006882">
    <property type="term" value="P:intracellular zinc ion homeostasis"/>
    <property type="evidence" value="ECO:0007669"/>
    <property type="project" value="TreeGrafter"/>
</dbReference>
<dbReference type="InterPro" id="IPR036837">
    <property type="entry name" value="Cation_efflux_CTD_sf"/>
</dbReference>
<evidence type="ECO:0000256" key="5">
    <source>
        <dbReference type="ARBA" id="ARBA00022989"/>
    </source>
</evidence>
<dbReference type="NCBIfam" id="TIGR01297">
    <property type="entry name" value="CDF"/>
    <property type="match status" value="1"/>
</dbReference>
<feature type="domain" description="Cation efflux protein cytoplasmic" evidence="9">
    <location>
        <begin position="207"/>
        <end position="283"/>
    </location>
</feature>
<gene>
    <name evidence="10" type="ORF">EI42_02697</name>
</gene>
<dbReference type="Pfam" id="PF01545">
    <property type="entry name" value="Cation_efflux"/>
    <property type="match status" value="1"/>
</dbReference>
<dbReference type="PANTHER" id="PTHR43840">
    <property type="entry name" value="MITOCHONDRIAL METAL TRANSPORTER 1-RELATED"/>
    <property type="match status" value="1"/>
</dbReference>
<evidence type="ECO:0000259" key="9">
    <source>
        <dbReference type="Pfam" id="PF16916"/>
    </source>
</evidence>
<dbReference type="Gene3D" id="3.30.70.1350">
    <property type="entry name" value="Cation efflux protein, cytoplasmic domain"/>
    <property type="match status" value="1"/>
</dbReference>
<proteinExistence type="inferred from homology"/>
<dbReference type="GO" id="GO:0005886">
    <property type="term" value="C:plasma membrane"/>
    <property type="evidence" value="ECO:0007669"/>
    <property type="project" value="TreeGrafter"/>
</dbReference>
<organism evidence="10 11">
    <name type="scientific">Thermosporothrix hazakensis</name>
    <dbReference type="NCBI Taxonomy" id="644383"/>
    <lineage>
        <taxon>Bacteria</taxon>
        <taxon>Bacillati</taxon>
        <taxon>Chloroflexota</taxon>
        <taxon>Ktedonobacteria</taxon>
        <taxon>Ktedonobacterales</taxon>
        <taxon>Thermosporotrichaceae</taxon>
        <taxon>Thermosporothrix</taxon>
    </lineage>
</organism>
<comment type="caution">
    <text evidence="10">The sequence shown here is derived from an EMBL/GenBank/DDBJ whole genome shotgun (WGS) entry which is preliminary data.</text>
</comment>
<evidence type="ECO:0000256" key="6">
    <source>
        <dbReference type="ARBA" id="ARBA00023136"/>
    </source>
</evidence>
<feature type="domain" description="Cation efflux protein transmembrane" evidence="8">
    <location>
        <begin position="10"/>
        <end position="203"/>
    </location>
</feature>
<evidence type="ECO:0000259" key="8">
    <source>
        <dbReference type="Pfam" id="PF01545"/>
    </source>
</evidence>
<evidence type="ECO:0000256" key="2">
    <source>
        <dbReference type="ARBA" id="ARBA00008114"/>
    </source>
</evidence>
<dbReference type="RefSeq" id="WP_111322754.1">
    <property type="nucleotide sequence ID" value="NZ_BIFX01000001.1"/>
</dbReference>
<evidence type="ECO:0000256" key="7">
    <source>
        <dbReference type="SAM" id="Phobius"/>
    </source>
</evidence>
<evidence type="ECO:0000256" key="4">
    <source>
        <dbReference type="ARBA" id="ARBA00022692"/>
    </source>
</evidence>
<feature type="transmembrane region" description="Helical" evidence="7">
    <location>
        <begin position="7"/>
        <end position="29"/>
    </location>
</feature>
<dbReference type="OrthoDB" id="9806522at2"/>
<dbReference type="SUPFAM" id="SSF160240">
    <property type="entry name" value="Cation efflux protein cytoplasmic domain-like"/>
    <property type="match status" value="1"/>
</dbReference>
<dbReference type="EMBL" id="QKUF01000008">
    <property type="protein sequence ID" value="PZW29403.1"/>
    <property type="molecule type" value="Genomic_DNA"/>
</dbReference>
<dbReference type="InterPro" id="IPR002524">
    <property type="entry name" value="Cation_efflux"/>
</dbReference>
<keyword evidence="3" id="KW-0813">Transport</keyword>
<evidence type="ECO:0000313" key="11">
    <source>
        <dbReference type="Proteomes" id="UP000248806"/>
    </source>
</evidence>
<reference evidence="10 11" key="1">
    <citation type="submission" date="2018-06" db="EMBL/GenBank/DDBJ databases">
        <title>Genomic Encyclopedia of Archaeal and Bacterial Type Strains, Phase II (KMG-II): from individual species to whole genera.</title>
        <authorList>
            <person name="Goeker M."/>
        </authorList>
    </citation>
    <scope>NUCLEOTIDE SEQUENCE [LARGE SCALE GENOMIC DNA]</scope>
    <source>
        <strain evidence="10 11">ATCC BAA-1881</strain>
    </source>
</reference>
<comment type="similarity">
    <text evidence="2">Belongs to the cation diffusion facilitator (CDF) transporter (TC 2.A.4) family.</text>
</comment>
<accession>A0A326UFM3</accession>
<comment type="subcellular location">
    <subcellularLocation>
        <location evidence="1">Membrane</location>
        <topology evidence="1">Multi-pass membrane protein</topology>
    </subcellularLocation>
</comment>
<evidence type="ECO:0000256" key="1">
    <source>
        <dbReference type="ARBA" id="ARBA00004141"/>
    </source>
</evidence>
<feature type="transmembrane region" description="Helical" evidence="7">
    <location>
        <begin position="76"/>
        <end position="98"/>
    </location>
</feature>
<keyword evidence="5 7" id="KW-1133">Transmembrane helix</keyword>
<dbReference type="AlphaFoldDB" id="A0A326UFM3"/>
<evidence type="ECO:0000313" key="10">
    <source>
        <dbReference type="EMBL" id="PZW29403.1"/>
    </source>
</evidence>
<dbReference type="SUPFAM" id="SSF161111">
    <property type="entry name" value="Cation efflux protein transmembrane domain-like"/>
    <property type="match status" value="1"/>
</dbReference>
<dbReference type="Proteomes" id="UP000248806">
    <property type="component" value="Unassembled WGS sequence"/>
</dbReference>
<feature type="transmembrane region" description="Helical" evidence="7">
    <location>
        <begin position="110"/>
        <end position="132"/>
    </location>
</feature>
<dbReference type="InterPro" id="IPR058533">
    <property type="entry name" value="Cation_efflux_TM"/>
</dbReference>